<dbReference type="InterPro" id="IPR024923">
    <property type="entry name" value="PG_synth_SpoVB"/>
</dbReference>
<evidence type="ECO:0000256" key="1">
    <source>
        <dbReference type="ARBA" id="ARBA00004141"/>
    </source>
</evidence>
<feature type="transmembrane region" description="Helical" evidence="8">
    <location>
        <begin position="446"/>
        <end position="467"/>
    </location>
</feature>
<evidence type="ECO:0000313" key="10">
    <source>
        <dbReference type="Proteomes" id="UP000175744"/>
    </source>
</evidence>
<keyword evidence="3" id="KW-0813">Transport</keyword>
<evidence type="ECO:0000256" key="3">
    <source>
        <dbReference type="ARBA" id="ARBA00022448"/>
    </source>
</evidence>
<keyword evidence="5 8" id="KW-1133">Transmembrane helix</keyword>
<feature type="transmembrane region" description="Helical" evidence="8">
    <location>
        <begin position="282"/>
        <end position="303"/>
    </location>
</feature>
<dbReference type="PANTHER" id="PTHR43298:SF2">
    <property type="entry name" value="FMN_FAD EXPORTER YEEO-RELATED"/>
    <property type="match status" value="1"/>
</dbReference>
<dbReference type="EMBL" id="LZFO01000023">
    <property type="protein sequence ID" value="OFI05595.1"/>
    <property type="molecule type" value="Genomic_DNA"/>
</dbReference>
<dbReference type="InterPro" id="IPR014249">
    <property type="entry name" value="Spore_V_B"/>
</dbReference>
<dbReference type="InterPro" id="IPR002797">
    <property type="entry name" value="Polysacc_synth"/>
</dbReference>
<comment type="similarity">
    <text evidence="2">Belongs to the multi antimicrobial extrusion (MATE) (TC 2.A.66.1) family.</text>
</comment>
<feature type="transmembrane region" description="Helical" evidence="8">
    <location>
        <begin position="324"/>
        <end position="346"/>
    </location>
</feature>
<feature type="transmembrane region" description="Helical" evidence="8">
    <location>
        <begin position="122"/>
        <end position="146"/>
    </location>
</feature>
<accession>A0A1E8EYI8</accession>
<feature type="transmembrane region" description="Helical" evidence="8">
    <location>
        <begin position="416"/>
        <end position="434"/>
    </location>
</feature>
<dbReference type="OrthoDB" id="9775950at2"/>
<evidence type="ECO:0000313" key="9">
    <source>
        <dbReference type="EMBL" id="OFI05595.1"/>
    </source>
</evidence>
<comment type="subcellular location">
    <subcellularLocation>
        <location evidence="1">Membrane</location>
        <topology evidence="1">Multi-pass membrane protein</topology>
    </subcellularLocation>
</comment>
<feature type="transmembrane region" description="Helical" evidence="8">
    <location>
        <begin position="479"/>
        <end position="498"/>
    </location>
</feature>
<dbReference type="RefSeq" id="WP_070110575.1">
    <property type="nucleotide sequence ID" value="NZ_LZFO01000023.1"/>
</dbReference>
<feature type="transmembrane region" description="Helical" evidence="8">
    <location>
        <begin position="358"/>
        <end position="380"/>
    </location>
</feature>
<comment type="caution">
    <text evidence="9">The sequence shown here is derived from an EMBL/GenBank/DDBJ whole genome shotgun (WGS) entry which is preliminary data.</text>
</comment>
<feature type="transmembrane region" description="Helical" evidence="8">
    <location>
        <begin position="158"/>
        <end position="175"/>
    </location>
</feature>
<name>A0A1E8EYI8_9CLOT</name>
<dbReference type="Pfam" id="PF01943">
    <property type="entry name" value="Polysacc_synt"/>
    <property type="match status" value="1"/>
</dbReference>
<dbReference type="Proteomes" id="UP000175744">
    <property type="component" value="Unassembled WGS sequence"/>
</dbReference>
<evidence type="ECO:0000256" key="8">
    <source>
        <dbReference type="SAM" id="Phobius"/>
    </source>
</evidence>
<feature type="transmembrane region" description="Helical" evidence="8">
    <location>
        <begin position="43"/>
        <end position="66"/>
    </location>
</feature>
<organism evidence="9 10">
    <name type="scientific">Clostridium acetireducens DSM 10703</name>
    <dbReference type="NCBI Taxonomy" id="1121290"/>
    <lineage>
        <taxon>Bacteria</taxon>
        <taxon>Bacillati</taxon>
        <taxon>Bacillota</taxon>
        <taxon>Clostridia</taxon>
        <taxon>Eubacteriales</taxon>
        <taxon>Clostridiaceae</taxon>
        <taxon>Clostridium</taxon>
    </lineage>
</organism>
<evidence type="ECO:0000256" key="2">
    <source>
        <dbReference type="ARBA" id="ARBA00010199"/>
    </source>
</evidence>
<dbReference type="PATRIC" id="fig|1121290.3.peg.1588"/>
<dbReference type="NCBIfam" id="TIGR02900">
    <property type="entry name" value="spore_V_B"/>
    <property type="match status" value="1"/>
</dbReference>
<dbReference type="AlphaFoldDB" id="A0A1E8EYI8"/>
<keyword evidence="6 8" id="KW-0472">Membrane</keyword>
<dbReference type="PIRSF" id="PIRSF038958">
    <property type="entry name" value="PG_synth_SpoVB"/>
    <property type="match status" value="1"/>
</dbReference>
<dbReference type="STRING" id="1121290.CLAOCE_16010"/>
<sequence>MSKDNFLKNSLILTLVNSTTGILKFIFAIILSKKLGSEGMGLYGLIMPIYDLFCCLICGGLIAAISKESSIYFSKKDFKNLNKSVKTCLSFVIIWACIIALLVFINSNYIGKFIIKDSRSIYSIKAICPALVFVGLSSILKGYFYGTEKVKIPAFIDIFEKTIRITVVVIVINLFSLKEITKTVTSVYIALSLGELLSFIFLYVFYKIERNKKYNFYSYSNKLEGRAQLLFNILLVSIPLCINEFLTTTIYATSTLITPRRLVSAGIIHSEALSMIGKFSGMSLSIIFFPFIVINSMSIVLIPDLSKSLYNKDYFSLENRIKEVITISFLIGISTLVVCISIPNVLGNLFFNRNDLSQYIKLASLSAPFSYVCASTYSILNGINKQGILLRNSVLTAIEELILIYILTGIPEINILGYGISLIITSITGVILNLREIKKICYLEFSPINLLIYILVGTLTGYILIVLNNIITSTFVLKSMFLIITGFTMFFTIITLLTKHISNK</sequence>
<gene>
    <name evidence="9" type="primary">spoVB_2</name>
    <name evidence="9" type="ORF">CLOACE_16010</name>
</gene>
<feature type="transmembrane region" description="Helical" evidence="8">
    <location>
        <begin position="12"/>
        <end position="31"/>
    </location>
</feature>
<feature type="transmembrane region" description="Helical" evidence="8">
    <location>
        <begin position="229"/>
        <end position="252"/>
    </location>
</feature>
<dbReference type="InterPro" id="IPR050222">
    <property type="entry name" value="MATE_MdtK"/>
</dbReference>
<dbReference type="PANTHER" id="PTHR43298">
    <property type="entry name" value="MULTIDRUG RESISTANCE PROTEIN NORM-RELATED"/>
    <property type="match status" value="1"/>
</dbReference>
<feature type="transmembrane region" description="Helical" evidence="8">
    <location>
        <begin position="87"/>
        <end position="110"/>
    </location>
</feature>
<protein>
    <recommendedName>
        <fullName evidence="7">Multidrug-efflux transporter</fullName>
    </recommendedName>
</protein>
<evidence type="ECO:0000256" key="5">
    <source>
        <dbReference type="ARBA" id="ARBA00022989"/>
    </source>
</evidence>
<evidence type="ECO:0000256" key="6">
    <source>
        <dbReference type="ARBA" id="ARBA00023136"/>
    </source>
</evidence>
<evidence type="ECO:0000256" key="7">
    <source>
        <dbReference type="ARBA" id="ARBA00031636"/>
    </source>
</evidence>
<keyword evidence="10" id="KW-1185">Reference proteome</keyword>
<keyword evidence="4 8" id="KW-0812">Transmembrane</keyword>
<reference evidence="9 10" key="1">
    <citation type="submission" date="2016-06" db="EMBL/GenBank/DDBJ databases">
        <title>Genome sequence of Clostridium acetireducens DSM 10703.</title>
        <authorList>
            <person name="Poehlein A."/>
            <person name="Fluechter S."/>
            <person name="Duerre P."/>
            <person name="Daniel R."/>
        </authorList>
    </citation>
    <scope>NUCLEOTIDE SEQUENCE [LARGE SCALE GENOMIC DNA]</scope>
    <source>
        <strain evidence="9 10">DSM 10703</strain>
    </source>
</reference>
<dbReference type="GO" id="GO:0005886">
    <property type="term" value="C:plasma membrane"/>
    <property type="evidence" value="ECO:0007669"/>
    <property type="project" value="TreeGrafter"/>
</dbReference>
<evidence type="ECO:0000256" key="4">
    <source>
        <dbReference type="ARBA" id="ARBA00022692"/>
    </source>
</evidence>
<feature type="transmembrane region" description="Helical" evidence="8">
    <location>
        <begin position="187"/>
        <end position="208"/>
    </location>
</feature>
<proteinExistence type="inferred from homology"/>
<feature type="transmembrane region" description="Helical" evidence="8">
    <location>
        <begin position="392"/>
        <end position="410"/>
    </location>
</feature>